<comment type="similarity">
    <text evidence="1">Belongs to the syntaxin family.</text>
</comment>
<dbReference type="PROSITE" id="PS50294">
    <property type="entry name" value="WD_REPEATS_REGION"/>
    <property type="match status" value="1"/>
</dbReference>
<keyword evidence="5" id="KW-0812">Transmembrane</keyword>
<evidence type="ECO:0000313" key="8">
    <source>
        <dbReference type="Proteomes" id="UP000591131"/>
    </source>
</evidence>
<dbReference type="GO" id="GO:0016192">
    <property type="term" value="P:vesicle-mediated transport"/>
    <property type="evidence" value="ECO:0007669"/>
    <property type="project" value="InterPro"/>
</dbReference>
<dbReference type="GO" id="GO:0005737">
    <property type="term" value="C:cytoplasm"/>
    <property type="evidence" value="ECO:0007669"/>
    <property type="project" value="TreeGrafter"/>
</dbReference>
<name>A0A7J6MZQ8_PERCH</name>
<dbReference type="InterPro" id="IPR000727">
    <property type="entry name" value="T_SNARE_dom"/>
</dbReference>
<dbReference type="Gene3D" id="2.130.10.10">
    <property type="entry name" value="YVTN repeat-like/Quinoprotein amine dehydrogenase"/>
    <property type="match status" value="2"/>
</dbReference>
<sequence>MSFYDRHQCRPRRYNCLPGGYHLLGARSLSANWRMYPARLKRSEVDLDAHAGCVNTLCWSEDGQLLLSGSDDTHLMLWRYSDITAREGLGGTCRPAEIIHTGHSSNIFHSRFFPDRSFLVASCSLDGSVKVIDIENGIVLETSSAHKDMVTKLVIPWDSPQLVISCSADSTIRQFDLRAGPSSSEILSRWADWRGGINAISGGWAMRPYSILAGGDWPVVQLYDRRRMGLDGRASHSAPGPQPVVSLRGPAMSNSRTERLTVSGVCLSQSGRVGIGSWMNGEGIYAFDIDNPNKPIGPPFKGHANSRTVKEVSFIGLNQEYVASGSDDGNWFAWRLRQGHSSIVQEMASCDDPDSGTVGFPIDPRLCHVGLNADSEVVNCVQQHPTDFCVATAGIDNDIKIWRPSGDRSVRPSVTDIRRICRENSLLEFGRSSNSIASMSAMLRLLGEQLRRSEVDDSSEDEAELEARRRLRELIDRLKQLQDAARDRGVVVKVNLLGLAAATAATAAGAAAVATSAATTAGGVAGKPSPVFDDSAMPTDTSAPGTPQDGKIGTGTEVAAFLGVSWKASEAKAEAEKRQAMDEFYTQAGDVQRNLGQINKNLDQLDQKRIDVINATSQQQEQAIRDDVDEIVGDVNRDMVGTKKKIEAMGESTKAFEDKFASKCHIASELRIRNGMEQAGLRRLNEYLKRFQKLQTDFNSDIREKALRQLAIAVPAATEEEREAMVDQGVQPQEQYFRSKQDRITKLQGLRDRYESIQRLEQSIQEVNQMMIELALLVEQQGEMLDSIEFNVVNTKNNAARTERALIKGRKKQKRNLWFKFCICVCCVVCILALVLGLLSYFKVLFPQQSRATRAFSTYKSAHQETPLTYYRATQHATSSINHRLAYVNAVFVFWVCDSLNAMVDW</sequence>
<dbReference type="InterPro" id="IPR006012">
    <property type="entry name" value="Syntaxin/epimorphin_CS"/>
</dbReference>
<dbReference type="PANTHER" id="PTHR15574:SF40">
    <property type="entry name" value="WD AND TETRATRICOPEPTIDE REPEATS PROTEIN 1"/>
    <property type="match status" value="1"/>
</dbReference>
<feature type="domain" description="T-SNARE coiled-coil homology" evidence="6">
    <location>
        <begin position="747"/>
        <end position="809"/>
    </location>
</feature>
<dbReference type="PDB" id="9FZL">
    <property type="method" value="EM"/>
    <property type="resolution" value="2.20 A"/>
    <property type="chains" value="2U/2u=858-901"/>
</dbReference>
<gene>
    <name evidence="7" type="primary">STX1A_1</name>
    <name evidence="7" type="ORF">FOL47_003544</name>
</gene>
<dbReference type="GO" id="GO:0016020">
    <property type="term" value="C:membrane"/>
    <property type="evidence" value="ECO:0007669"/>
    <property type="project" value="InterPro"/>
</dbReference>
<dbReference type="InterPro" id="IPR010989">
    <property type="entry name" value="SNARE"/>
</dbReference>
<evidence type="ECO:0000256" key="1">
    <source>
        <dbReference type="ARBA" id="ARBA00009063"/>
    </source>
</evidence>
<protein>
    <submittedName>
        <fullName evidence="7">Syntaxin-1A</fullName>
    </submittedName>
</protein>
<keyword evidence="5" id="KW-0472">Membrane</keyword>
<reference evidence="10" key="3">
    <citation type="submission" date="2024-07" db="PDB data bank">
        <title>Perkinsus marinus respiratory supercomplex CII2CIII2CIV2 in an intermediate state.</title>
        <authorList>
            <person name="Wu F."/>
            <person name="Amunts A."/>
        </authorList>
    </citation>
    <scope>STRUCTURE BY ELECTRON MICROSCOPY (2.20 ANGSTROMS) OF 858-901</scope>
</reference>
<dbReference type="SMART" id="SM00397">
    <property type="entry name" value="t_SNARE"/>
    <property type="match status" value="1"/>
</dbReference>
<dbReference type="EMBL" id="JAAPAO010000021">
    <property type="protein sequence ID" value="KAF4677093.1"/>
    <property type="molecule type" value="Genomic_DNA"/>
</dbReference>
<evidence type="ECO:0000256" key="2">
    <source>
        <dbReference type="ARBA" id="ARBA00022574"/>
    </source>
</evidence>
<dbReference type="GO" id="GO:0006886">
    <property type="term" value="P:intracellular protein transport"/>
    <property type="evidence" value="ECO:0007669"/>
    <property type="project" value="InterPro"/>
</dbReference>
<feature type="repeat" description="WD" evidence="4">
    <location>
        <begin position="100"/>
        <end position="142"/>
    </location>
</feature>
<dbReference type="InterPro" id="IPR036322">
    <property type="entry name" value="WD40_repeat_dom_sf"/>
</dbReference>
<dbReference type="Gene3D" id="1.20.5.110">
    <property type="match status" value="1"/>
</dbReference>
<evidence type="ECO:0000256" key="3">
    <source>
        <dbReference type="ARBA" id="ARBA00022737"/>
    </source>
</evidence>
<feature type="transmembrane region" description="Helical" evidence="5">
    <location>
        <begin position="817"/>
        <end position="842"/>
    </location>
</feature>
<keyword evidence="2 4" id="KW-0853">WD repeat</keyword>
<accession>A0A7J6MZQ8</accession>
<dbReference type="SUPFAM" id="SSF47661">
    <property type="entry name" value="t-snare proteins"/>
    <property type="match status" value="1"/>
</dbReference>
<dbReference type="PROSITE" id="PS00914">
    <property type="entry name" value="SYNTAXIN"/>
    <property type="match status" value="1"/>
</dbReference>
<reference evidence="7 8" key="1">
    <citation type="submission" date="2020-04" db="EMBL/GenBank/DDBJ databases">
        <title>Perkinsus chesapeaki whole genome sequence.</title>
        <authorList>
            <person name="Bogema D.R."/>
        </authorList>
    </citation>
    <scope>NUCLEOTIDE SEQUENCE [LARGE SCALE GENOMIC DNA]</scope>
    <source>
        <strain evidence="7">ATCC PRA-425</strain>
    </source>
</reference>
<dbReference type="InterPro" id="IPR006011">
    <property type="entry name" value="Syntaxin_N"/>
</dbReference>
<proteinExistence type="evidence at protein level"/>
<evidence type="ECO:0007829" key="9">
    <source>
        <dbReference type="PDB" id="9FQ7"/>
    </source>
</evidence>
<reference evidence="9" key="2">
    <citation type="submission" date="2024-06" db="PDB data bank">
        <title>Perkinsus marinus Respiratory supercomplex CII2CIII2CIV2 in c1 sate.</title>
        <authorList>
            <person name="Wu F."/>
            <person name="Amunts A."/>
        </authorList>
    </citation>
    <scope>STRUCTURE BY ELECTRON MICROSCOPY (2.50 ANGSTROMS) OF 858-901</scope>
</reference>
<dbReference type="CDD" id="cd15848">
    <property type="entry name" value="SNARE_syntaxin1-like"/>
    <property type="match status" value="1"/>
</dbReference>
<dbReference type="SMART" id="SM00320">
    <property type="entry name" value="WD40"/>
    <property type="match status" value="5"/>
</dbReference>
<keyword evidence="3" id="KW-0677">Repeat</keyword>
<dbReference type="GO" id="GO:0080008">
    <property type="term" value="C:Cul4-RING E3 ubiquitin ligase complex"/>
    <property type="evidence" value="ECO:0007669"/>
    <property type="project" value="TreeGrafter"/>
</dbReference>
<evidence type="ECO:0007829" key="10">
    <source>
        <dbReference type="PDB" id="9FZL"/>
    </source>
</evidence>
<feature type="repeat" description="WD" evidence="4">
    <location>
        <begin position="371"/>
        <end position="412"/>
    </location>
</feature>
<dbReference type="PROSITE" id="PS50082">
    <property type="entry name" value="WD_REPEATS_2"/>
    <property type="match status" value="3"/>
</dbReference>
<organism evidence="7 8">
    <name type="scientific">Perkinsus chesapeaki</name>
    <name type="common">Clam parasite</name>
    <name type="synonym">Perkinsus andrewsi</name>
    <dbReference type="NCBI Taxonomy" id="330153"/>
    <lineage>
        <taxon>Eukaryota</taxon>
        <taxon>Sar</taxon>
        <taxon>Alveolata</taxon>
        <taxon>Perkinsozoa</taxon>
        <taxon>Perkinsea</taxon>
        <taxon>Perkinsida</taxon>
        <taxon>Perkinsidae</taxon>
        <taxon>Perkinsus</taxon>
    </lineage>
</organism>
<dbReference type="SUPFAM" id="SSF50978">
    <property type="entry name" value="WD40 repeat-like"/>
    <property type="match status" value="1"/>
</dbReference>
<evidence type="ECO:0000313" key="7">
    <source>
        <dbReference type="EMBL" id="KAF4677093.1"/>
    </source>
</evidence>
<dbReference type="Gene3D" id="1.20.58.70">
    <property type="match status" value="1"/>
</dbReference>
<evidence type="ECO:0000259" key="6">
    <source>
        <dbReference type="PROSITE" id="PS50192"/>
    </source>
</evidence>
<dbReference type="GO" id="GO:0005484">
    <property type="term" value="F:SNAP receptor activity"/>
    <property type="evidence" value="ECO:0007669"/>
    <property type="project" value="InterPro"/>
</dbReference>
<dbReference type="PROSITE" id="PS50192">
    <property type="entry name" value="T_SNARE"/>
    <property type="match status" value="1"/>
</dbReference>
<dbReference type="AlphaFoldDB" id="A0A7J6MZQ8"/>
<dbReference type="InterPro" id="IPR001680">
    <property type="entry name" value="WD40_rpt"/>
</dbReference>
<keyword evidence="9 10" id="KW-0002">3D-structure</keyword>
<dbReference type="OrthoDB" id="10255013at2759"/>
<dbReference type="PANTHER" id="PTHR15574">
    <property type="entry name" value="WD REPEAT DOMAIN-CONTAINING FAMILY"/>
    <property type="match status" value="1"/>
</dbReference>
<dbReference type="Pfam" id="PF05739">
    <property type="entry name" value="SNARE"/>
    <property type="match status" value="1"/>
</dbReference>
<dbReference type="Pfam" id="PF00400">
    <property type="entry name" value="WD40"/>
    <property type="match status" value="4"/>
</dbReference>
<dbReference type="Pfam" id="PF00804">
    <property type="entry name" value="Syntaxin"/>
    <property type="match status" value="1"/>
</dbReference>
<dbReference type="Proteomes" id="UP000591131">
    <property type="component" value="Unassembled WGS sequence"/>
</dbReference>
<keyword evidence="5" id="KW-1133">Transmembrane helix</keyword>
<dbReference type="GO" id="GO:0045717">
    <property type="term" value="P:negative regulation of fatty acid biosynthetic process"/>
    <property type="evidence" value="ECO:0007669"/>
    <property type="project" value="TreeGrafter"/>
</dbReference>
<keyword evidence="8" id="KW-1185">Reference proteome</keyword>
<dbReference type="InterPro" id="IPR045151">
    <property type="entry name" value="DCAF8"/>
</dbReference>
<dbReference type="InterPro" id="IPR015943">
    <property type="entry name" value="WD40/YVTN_repeat-like_dom_sf"/>
</dbReference>
<comment type="caution">
    <text evidence="7">The sequence shown here is derived from an EMBL/GenBank/DDBJ whole genome shotgun (WGS) entry which is preliminary data.</text>
</comment>
<dbReference type="PDB" id="9FQ7">
    <property type="method" value="EM"/>
    <property type="resolution" value="2.50 A"/>
    <property type="chains" value="2U/2u=858-901"/>
</dbReference>
<evidence type="ECO:0000256" key="4">
    <source>
        <dbReference type="PROSITE-ProRule" id="PRU00221"/>
    </source>
</evidence>
<evidence type="ECO:0000256" key="5">
    <source>
        <dbReference type="SAM" id="Phobius"/>
    </source>
</evidence>
<feature type="repeat" description="WD" evidence="4">
    <location>
        <begin position="47"/>
        <end position="78"/>
    </location>
</feature>